<dbReference type="Proteomes" id="UP000241769">
    <property type="component" value="Unassembled WGS sequence"/>
</dbReference>
<gene>
    <name evidence="3" type="ORF">PROFUN_15969</name>
</gene>
<keyword evidence="4" id="KW-1185">Reference proteome</keyword>
<dbReference type="GO" id="GO:0030527">
    <property type="term" value="F:structural constituent of chromatin"/>
    <property type="evidence" value="ECO:0007669"/>
    <property type="project" value="InterPro"/>
</dbReference>
<comment type="caution">
    <text evidence="3">The sequence shown here is derived from an EMBL/GenBank/DDBJ whole genome shotgun (WGS) entry which is preliminary data.</text>
</comment>
<dbReference type="SUPFAM" id="SSF81383">
    <property type="entry name" value="F-box domain"/>
    <property type="match status" value="1"/>
</dbReference>
<protein>
    <submittedName>
        <fullName evidence="3">Histone 2</fullName>
    </submittedName>
</protein>
<evidence type="ECO:0000259" key="2">
    <source>
        <dbReference type="PROSITE" id="PS50181"/>
    </source>
</evidence>
<evidence type="ECO:0000313" key="3">
    <source>
        <dbReference type="EMBL" id="PRP75179.1"/>
    </source>
</evidence>
<dbReference type="Gene3D" id="1.10.20.10">
    <property type="entry name" value="Histone, subunit A"/>
    <property type="match status" value="1"/>
</dbReference>
<evidence type="ECO:0000313" key="4">
    <source>
        <dbReference type="Proteomes" id="UP000241769"/>
    </source>
</evidence>
<dbReference type="GO" id="GO:0046982">
    <property type="term" value="F:protein heterodimerization activity"/>
    <property type="evidence" value="ECO:0007669"/>
    <property type="project" value="InterPro"/>
</dbReference>
<dbReference type="PANTHER" id="PTHR23430">
    <property type="entry name" value="HISTONE H2A"/>
    <property type="match status" value="1"/>
</dbReference>
<feature type="region of interest" description="Disordered" evidence="1">
    <location>
        <begin position="339"/>
        <end position="373"/>
    </location>
</feature>
<dbReference type="GO" id="GO:0000786">
    <property type="term" value="C:nucleosome"/>
    <property type="evidence" value="ECO:0007669"/>
    <property type="project" value="InterPro"/>
</dbReference>
<dbReference type="InParanoid" id="A0A2P6MTZ9"/>
<dbReference type="InterPro" id="IPR036770">
    <property type="entry name" value="Ankyrin_rpt-contain_sf"/>
</dbReference>
<dbReference type="SMART" id="SM00414">
    <property type="entry name" value="H2A"/>
    <property type="match status" value="1"/>
</dbReference>
<feature type="domain" description="F-box" evidence="2">
    <location>
        <begin position="139"/>
        <end position="187"/>
    </location>
</feature>
<proteinExistence type="predicted"/>
<dbReference type="Gene3D" id="1.20.1280.50">
    <property type="match status" value="1"/>
</dbReference>
<name>A0A2P6MTZ9_9EUKA</name>
<dbReference type="Gene3D" id="1.25.40.20">
    <property type="entry name" value="Ankyrin repeat-containing domain"/>
    <property type="match status" value="1"/>
</dbReference>
<dbReference type="InterPro" id="IPR001810">
    <property type="entry name" value="F-box_dom"/>
</dbReference>
<dbReference type="InterPro" id="IPR009072">
    <property type="entry name" value="Histone-fold"/>
</dbReference>
<dbReference type="EMBL" id="MDYQ01000413">
    <property type="protein sequence ID" value="PRP75179.1"/>
    <property type="molecule type" value="Genomic_DNA"/>
</dbReference>
<accession>A0A2P6MTZ9</accession>
<dbReference type="SUPFAM" id="SSF47113">
    <property type="entry name" value="Histone-fold"/>
    <property type="match status" value="1"/>
</dbReference>
<reference evidence="3 4" key="1">
    <citation type="journal article" date="2018" name="Genome Biol. Evol.">
        <title>Multiple Roots of Fruiting Body Formation in Amoebozoa.</title>
        <authorList>
            <person name="Hillmann F."/>
            <person name="Forbes G."/>
            <person name="Novohradska S."/>
            <person name="Ferling I."/>
            <person name="Riege K."/>
            <person name="Groth M."/>
            <person name="Westermann M."/>
            <person name="Marz M."/>
            <person name="Spaller T."/>
            <person name="Winckler T."/>
            <person name="Schaap P."/>
            <person name="Glockner G."/>
        </authorList>
    </citation>
    <scope>NUCLEOTIDE SEQUENCE [LARGE SCALE GENOMIC DNA]</scope>
    <source>
        <strain evidence="3 4">Jena</strain>
    </source>
</reference>
<sequence>MPILPIVDVNSLDRTRPTFERDVLREWSISSAAGLEMGVSRVYVDLQQIPLYGTDGKPKIRAQNSSTCVYLASVLEYLMAEALELAGDAAREAGARTIEPEHIATAFKKDKELLELAVILRGEADVTSEETPAAVESDNVQLSDLYADELQIVLYHVGTVDLVQSCQFVCKRWNELLAPVSDFWKSRFFHLYHLTPRPQLPDDAYLQASTYCRNETLMQKQAFQDGAYSWRDVNHTMDILYYHLLYPDHLPAISKHHFEVMTGNIICDYATDEEMTEEAVDVLQAAAEDHVIRCMRGISRLEEREGRGVDEEMLHERDLVRLQRSYQFIDRLMDCHSEQSATNDRAEDIMESDADTRHDDDDSAAERHDESDELMEQMKDNLFEYEVDYYVSEGERDSDDEEPSPMMTIYGRTCPAENTTTLGWVKHCAMQMNLNDVQGETEQEAYARWEMEHDFDNIVDRAEKEGLTDDEDWANNTTDESEWYLYKWRKSGTCLQYYIDRVEKPDETINWADYQLWCDDARKVVPPARWKGLVISDDAWRTGETTQSQELIKEMIEEGSSMYLREYWGRSRYDFASKVMGLHHIREEIDAVILRLDRDLPPMLGKRHRVVGEVEEHDPNQSQQLRLHCSWNTPPLSQPPASLDIIKSQATARIKGLELFRIVQDGWAPKLRTRSLPPVVDIFSLFSLASDALTAEQKRSIGQMHPALYDGYNLLHMAVDCMPDDPLRCEETVRRLIKEYGISVTTKTETDGYTAIDLAIENGRGGLVEVLRDYEEESTAEEEIGRQLKKLKVTVQTRREYTSIDHLPRDIIEYISRLLLPHSCNGSESHHRRLSPLFRSVFHLMLCNWRLYRFIRPIYLKHFLYQMSLPFKFPAQVKRFSADHPDSASLVHTLHINTNNSMIESMQVFDNLHMFSSLKRIEGDIRVTADGIASMSSLLLANLDCIKICMDLRPESCVDNLIESYYNLLQTLIKPHVKHFHLGQQQRVCDSHLSSDAYVLSFGPLFVYNREASFVDKLASHNNLTELYLPSFMQSSLTQHIWPLLQKFGLFYNDNTDGSFNGSTYVVEQSTGTYRPITHIELILDWHIYNLHIEISHHSQNNIDQLLLSVIQLPPSLESLSITCNLTEWASLLPPPSSLPKLKEIIIKTAPALYNHTPTLANVMDKDGQYPLIVWLNRWLNAIPTMKYIQLYSNIQVWADMKRILVKVAHQDQDEWMRYNMEGDE</sequence>
<dbReference type="PROSITE" id="PS50181">
    <property type="entry name" value="FBOX"/>
    <property type="match status" value="1"/>
</dbReference>
<dbReference type="InterPro" id="IPR002119">
    <property type="entry name" value="Histone_H2A"/>
</dbReference>
<dbReference type="STRING" id="1890364.A0A2P6MTZ9"/>
<organism evidence="3 4">
    <name type="scientific">Planoprotostelium fungivorum</name>
    <dbReference type="NCBI Taxonomy" id="1890364"/>
    <lineage>
        <taxon>Eukaryota</taxon>
        <taxon>Amoebozoa</taxon>
        <taxon>Evosea</taxon>
        <taxon>Variosea</taxon>
        <taxon>Cavosteliida</taxon>
        <taxon>Cavosteliaceae</taxon>
        <taxon>Planoprotostelium</taxon>
    </lineage>
</organism>
<dbReference type="GO" id="GO:0003677">
    <property type="term" value="F:DNA binding"/>
    <property type="evidence" value="ECO:0007669"/>
    <property type="project" value="InterPro"/>
</dbReference>
<feature type="compositionally biased region" description="Basic and acidic residues" evidence="1">
    <location>
        <begin position="344"/>
        <end position="373"/>
    </location>
</feature>
<dbReference type="InterPro" id="IPR036047">
    <property type="entry name" value="F-box-like_dom_sf"/>
</dbReference>
<dbReference type="AlphaFoldDB" id="A0A2P6MTZ9"/>
<evidence type="ECO:0000256" key="1">
    <source>
        <dbReference type="SAM" id="MobiDB-lite"/>
    </source>
</evidence>